<reference evidence="5" key="1">
    <citation type="submission" date="2021-01" db="UniProtKB">
        <authorList>
            <consortium name="EnsemblMetazoa"/>
        </authorList>
    </citation>
    <scope>IDENTIFICATION</scope>
    <source>
        <strain evidence="5">DH4</strain>
    </source>
</reference>
<organism evidence="5">
    <name type="scientific">Apis mellifera</name>
    <name type="common">Honeybee</name>
    <dbReference type="NCBI Taxonomy" id="7460"/>
    <lineage>
        <taxon>Eukaryota</taxon>
        <taxon>Metazoa</taxon>
        <taxon>Ecdysozoa</taxon>
        <taxon>Arthropoda</taxon>
        <taxon>Hexapoda</taxon>
        <taxon>Insecta</taxon>
        <taxon>Pterygota</taxon>
        <taxon>Neoptera</taxon>
        <taxon>Endopterygota</taxon>
        <taxon>Hymenoptera</taxon>
        <taxon>Apocrita</taxon>
        <taxon>Aculeata</taxon>
        <taxon>Apoidea</taxon>
        <taxon>Anthophila</taxon>
        <taxon>Apidae</taxon>
        <taxon>Apis</taxon>
    </lineage>
</organism>
<evidence type="ECO:0000313" key="5">
    <source>
        <dbReference type="EnsemblMetazoa" id="XP_026299432"/>
    </source>
</evidence>
<dbReference type="SUPFAM" id="SSF54211">
    <property type="entry name" value="Ribosomal protein S5 domain 2-like"/>
    <property type="match status" value="1"/>
</dbReference>
<comment type="similarity">
    <text evidence="1">Belongs to the DNA mismatch repair MutL/HexB family.</text>
</comment>
<dbReference type="AlphaFoldDB" id="A0A7M7MQC3"/>
<dbReference type="PANTHER" id="PTHR10073:SF52">
    <property type="entry name" value="MISMATCH REPAIR ENDONUCLEASE PMS2"/>
    <property type="match status" value="1"/>
</dbReference>
<dbReference type="PROSITE" id="PS50118">
    <property type="entry name" value="HMG_BOX_2"/>
    <property type="match status" value="1"/>
</dbReference>
<dbReference type="InterPro" id="IPR014721">
    <property type="entry name" value="Ribsml_uS5_D2-typ_fold_subgr"/>
</dbReference>
<keyword evidence="2" id="KW-0227">DNA damage</keyword>
<evidence type="ECO:0000256" key="2">
    <source>
        <dbReference type="ARBA" id="ARBA00022763"/>
    </source>
</evidence>
<keyword evidence="3" id="KW-0539">Nucleus</keyword>
<feature type="DNA-binding region" description="HMG box" evidence="3">
    <location>
        <begin position="570"/>
        <end position="638"/>
    </location>
</feature>
<dbReference type="InterPro" id="IPR020568">
    <property type="entry name" value="Ribosomal_Su5_D2-typ_SF"/>
</dbReference>
<dbReference type="Pfam" id="PF13589">
    <property type="entry name" value="HATPase_c_3"/>
    <property type="match status" value="1"/>
</dbReference>
<dbReference type="Gene3D" id="3.30.565.10">
    <property type="entry name" value="Histidine kinase-like ATPase, C-terminal domain"/>
    <property type="match status" value="1"/>
</dbReference>
<evidence type="ECO:0000256" key="1">
    <source>
        <dbReference type="ARBA" id="ARBA00006082"/>
    </source>
</evidence>
<name>A0A7M7MQC3_APIME</name>
<protein>
    <submittedName>
        <fullName evidence="7">PMS1 protein homolog 1</fullName>
    </submittedName>
</protein>
<dbReference type="Pfam" id="PF01119">
    <property type="entry name" value="DNA_mis_repair"/>
    <property type="match status" value="1"/>
</dbReference>
<dbReference type="EnsemblMetazoa" id="XM_026443647">
    <property type="protein sequence ID" value="XP_026299432"/>
    <property type="gene ID" value="LOC100577449"/>
</dbReference>
<dbReference type="KEGG" id="ame:100577449"/>
<dbReference type="SMART" id="SM01340">
    <property type="entry name" value="DNA_mis_repair"/>
    <property type="match status" value="1"/>
</dbReference>
<evidence type="ECO:0000256" key="3">
    <source>
        <dbReference type="PROSITE-ProRule" id="PRU00267"/>
    </source>
</evidence>
<evidence type="ECO:0000313" key="7">
    <source>
        <dbReference type="RefSeq" id="XP_026299432.1"/>
    </source>
</evidence>
<dbReference type="PANTHER" id="PTHR10073">
    <property type="entry name" value="DNA MISMATCH REPAIR PROTEIN MLH, PMS, MUTL"/>
    <property type="match status" value="1"/>
</dbReference>
<sequence>MTISALDKDTVKLITTTQVITSISTAAKELIENALDAGAKNIEINLIDNGCTLIEVKDDGNGISNVDIPYMALSSYTSKLCSFSDLDSLETYGFRGEALHALSSVSNLTIITKTEQDEAAISYTIDHYGCILNSEPCHRSTGTTVQVKEIFKQMPVRRQIITKKANQDIKNLECLIKCYAICKFFVRISYKIDNKIIFIKPSTNSFEESIAYILGKKITCNMDWIDITDTDIKMKLMVPLKTVKNDFELFQSDSQYIFVNNRPIKYKELEKIVIKIILEAFGQELSRKKPIFVIYILINAANIDVNLDPNKNFVLFKEQNVVINMVQKYLENFYGIQREVQEEKNCDRSINDYQDYSQKSHINNIENEEPMRKKQKLQTEEKNDISIKKNINATINITNNLNSVENSEHTSQTSINKENCHDEKSEKNIDNFNLQLPSLDLSDSDSNESQNFTLSYCDNSNNDNLKENTENTPPFELTPQFETLSQLPLVDLGEDFILDEYSNLDTNLKENTMKIANSEILHEQTKSDAKKSVTLKEWSKGHLPGLKGSTDIESYNCAKTNESSNYDDKHKNVCEGFLKFSKYIKSEVTNKNPTITAPQLAHIITNRWKKLSSEERGYYRDLARDEKLMHNKDELKTNKKCVNLNKNKNRLLKAFEKMKTMNIEKNKNLVMRTTVSWHIDLKKVTEKFLNNSSYGNTNLVVGFLHSNLWVIHKSAHIWILDAKNLKKKLYISDTDVNEDNAENIEQLLQQWFLTKDDLSLLHPIHSL</sequence>
<dbReference type="InterPro" id="IPR002099">
    <property type="entry name" value="MutL/Mlh/PMS"/>
</dbReference>
<dbReference type="InterPro" id="IPR036910">
    <property type="entry name" value="HMG_box_dom_sf"/>
</dbReference>
<dbReference type="NCBIfam" id="TIGR00585">
    <property type="entry name" value="mutl"/>
    <property type="match status" value="1"/>
</dbReference>
<dbReference type="InterPro" id="IPR009071">
    <property type="entry name" value="HMG_box_dom"/>
</dbReference>
<dbReference type="SUPFAM" id="SSF55874">
    <property type="entry name" value="ATPase domain of HSP90 chaperone/DNA topoisomerase II/histidine kinase"/>
    <property type="match status" value="1"/>
</dbReference>
<dbReference type="Pfam" id="PF00505">
    <property type="entry name" value="HMG_box"/>
    <property type="match status" value="1"/>
</dbReference>
<dbReference type="SUPFAM" id="SSF47095">
    <property type="entry name" value="HMG-box"/>
    <property type="match status" value="1"/>
</dbReference>
<dbReference type="GeneID" id="100577449"/>
<dbReference type="GO" id="GO:0030983">
    <property type="term" value="F:mismatched DNA binding"/>
    <property type="evidence" value="ECO:0007669"/>
    <property type="project" value="InterPro"/>
</dbReference>
<dbReference type="InterPro" id="IPR013507">
    <property type="entry name" value="DNA_mismatch_S5_2-like"/>
</dbReference>
<accession>A0A8B8H600</accession>
<feature type="domain" description="HMG box" evidence="4">
    <location>
        <begin position="570"/>
        <end position="638"/>
    </location>
</feature>
<gene>
    <name evidence="7" type="primary">LOC100577449</name>
</gene>
<dbReference type="OrthoDB" id="10254304at2759"/>
<keyword evidence="3" id="KW-0238">DNA-binding</keyword>
<dbReference type="GO" id="GO:0005524">
    <property type="term" value="F:ATP binding"/>
    <property type="evidence" value="ECO:0007669"/>
    <property type="project" value="InterPro"/>
</dbReference>
<dbReference type="Gene3D" id="1.10.30.10">
    <property type="entry name" value="High mobility group box domain"/>
    <property type="match status" value="1"/>
</dbReference>
<dbReference type="FunFam" id="3.30.565.10:FF:000017">
    <property type="entry name" value="PMS1 homolog 1, mismatch repair system component"/>
    <property type="match status" value="1"/>
</dbReference>
<dbReference type="Gene3D" id="3.30.230.10">
    <property type="match status" value="1"/>
</dbReference>
<accession>A0A7M7MQC3</accession>
<dbReference type="GO" id="GO:0032389">
    <property type="term" value="C:MutLalpha complex"/>
    <property type="evidence" value="ECO:0007669"/>
    <property type="project" value="TreeGrafter"/>
</dbReference>
<dbReference type="CDD" id="cd16926">
    <property type="entry name" value="HATPase_MutL-MLH-PMS-like"/>
    <property type="match status" value="1"/>
</dbReference>
<dbReference type="GO" id="GO:0140664">
    <property type="term" value="F:ATP-dependent DNA damage sensor activity"/>
    <property type="evidence" value="ECO:0007669"/>
    <property type="project" value="InterPro"/>
</dbReference>
<dbReference type="CDD" id="cd00084">
    <property type="entry name" value="HMG-box_SF"/>
    <property type="match status" value="1"/>
</dbReference>
<dbReference type="RefSeq" id="XP_026299432.1">
    <property type="nucleotide sequence ID" value="XM_026443647.1"/>
</dbReference>
<dbReference type="GO" id="GO:0016887">
    <property type="term" value="F:ATP hydrolysis activity"/>
    <property type="evidence" value="ECO:0007669"/>
    <property type="project" value="InterPro"/>
</dbReference>
<dbReference type="InterPro" id="IPR014762">
    <property type="entry name" value="DNA_mismatch_repair_CS"/>
</dbReference>
<dbReference type="InterPro" id="IPR038973">
    <property type="entry name" value="MutL/Mlh/Pms-like"/>
</dbReference>
<proteinExistence type="inferred from homology"/>
<evidence type="ECO:0000259" key="4">
    <source>
        <dbReference type="PROSITE" id="PS50118"/>
    </source>
</evidence>
<dbReference type="InterPro" id="IPR036890">
    <property type="entry name" value="HATPase_C_sf"/>
</dbReference>
<reference evidence="7" key="2">
    <citation type="submission" date="2025-04" db="UniProtKB">
        <authorList>
            <consortium name="RefSeq"/>
        </authorList>
    </citation>
    <scope>IDENTIFICATION</scope>
    <source>
        <strain evidence="7">DH4</strain>
        <tissue evidence="7">Whole body</tissue>
    </source>
</reference>
<keyword evidence="6" id="KW-1185">Reference proteome</keyword>
<dbReference type="PROSITE" id="PS00058">
    <property type="entry name" value="DNA_MISMATCH_REPAIR_1"/>
    <property type="match status" value="1"/>
</dbReference>
<dbReference type="GO" id="GO:0006298">
    <property type="term" value="P:mismatch repair"/>
    <property type="evidence" value="ECO:0007669"/>
    <property type="project" value="InterPro"/>
</dbReference>
<evidence type="ECO:0000313" key="6">
    <source>
        <dbReference type="Proteomes" id="UP000005203"/>
    </source>
</evidence>
<dbReference type="Proteomes" id="UP000005203">
    <property type="component" value="Linkage group LG11"/>
</dbReference>